<evidence type="ECO:0000313" key="10">
    <source>
        <dbReference type="EMBL" id="KAK9072753.1"/>
    </source>
</evidence>
<protein>
    <submittedName>
        <fullName evidence="10">Uncharacterized protein</fullName>
    </submittedName>
</protein>
<feature type="transmembrane region" description="Helical" evidence="6">
    <location>
        <begin position="205"/>
        <end position="224"/>
    </location>
</feature>
<feature type="transmembrane region" description="Helical" evidence="6">
    <location>
        <begin position="244"/>
        <end position="266"/>
    </location>
</feature>
<feature type="domain" description="GOST seven transmembrane" evidence="8">
    <location>
        <begin position="174"/>
        <end position="410"/>
    </location>
</feature>
<evidence type="ECO:0000256" key="1">
    <source>
        <dbReference type="ARBA" id="ARBA00004141"/>
    </source>
</evidence>
<keyword evidence="4 6" id="KW-1133">Transmembrane helix</keyword>
<dbReference type="Pfam" id="PF06814">
    <property type="entry name" value="GOST_TM"/>
    <property type="match status" value="1"/>
</dbReference>
<proteinExistence type="predicted"/>
<feature type="transmembrane region" description="Helical" evidence="6">
    <location>
        <begin position="278"/>
        <end position="296"/>
    </location>
</feature>
<comment type="caution">
    <text evidence="10">The sequence shown here is derived from an EMBL/GenBank/DDBJ whole genome shotgun (WGS) entry which is preliminary data.</text>
</comment>
<keyword evidence="2 6" id="KW-0812">Transmembrane</keyword>
<feature type="transmembrane region" description="Helical" evidence="6">
    <location>
        <begin position="356"/>
        <end position="377"/>
    </location>
</feature>
<feature type="chain" id="PRO_5042943205" evidence="7">
    <location>
        <begin position="25"/>
        <end position="443"/>
    </location>
</feature>
<evidence type="ECO:0000259" key="8">
    <source>
        <dbReference type="Pfam" id="PF06814"/>
    </source>
</evidence>
<dbReference type="Proteomes" id="UP001408789">
    <property type="component" value="Unassembled WGS sequence"/>
</dbReference>
<dbReference type="AlphaFoldDB" id="A0AAP0DGV7"/>
<evidence type="ECO:0000256" key="3">
    <source>
        <dbReference type="ARBA" id="ARBA00022729"/>
    </source>
</evidence>
<accession>A0AAP0DGV7</accession>
<feature type="signal peptide" evidence="7">
    <location>
        <begin position="1"/>
        <end position="24"/>
    </location>
</feature>
<reference evidence="10 11" key="1">
    <citation type="submission" date="2024-04" db="EMBL/GenBank/DDBJ databases">
        <title>The reference genome of an endangered Asteraceae, Deinandra increscens subsp. villosa, native to the Central Coast of California.</title>
        <authorList>
            <person name="Guilliams M."/>
            <person name="Hasenstab-Lehman K."/>
            <person name="Meyer R."/>
            <person name="Mcevoy S."/>
        </authorList>
    </citation>
    <scope>NUCLEOTIDE SEQUENCE [LARGE SCALE GENOMIC DNA]</scope>
    <source>
        <tissue evidence="10">Leaf</tissue>
    </source>
</reference>
<dbReference type="EMBL" id="JBCNJP010000010">
    <property type="protein sequence ID" value="KAK9072753.1"/>
    <property type="molecule type" value="Genomic_DNA"/>
</dbReference>
<feature type="transmembrane region" description="Helical" evidence="6">
    <location>
        <begin position="383"/>
        <end position="405"/>
    </location>
</feature>
<dbReference type="InterPro" id="IPR009637">
    <property type="entry name" value="GPR107/GPR108-like"/>
</dbReference>
<name>A0AAP0DGV7_9ASTR</name>
<feature type="transmembrane region" description="Helical" evidence="6">
    <location>
        <begin position="176"/>
        <end position="196"/>
    </location>
</feature>
<evidence type="ECO:0000256" key="4">
    <source>
        <dbReference type="ARBA" id="ARBA00022989"/>
    </source>
</evidence>
<dbReference type="PANTHER" id="PTHR21229">
    <property type="entry name" value="LUNG SEVEN TRANSMEMBRANE RECEPTOR"/>
    <property type="match status" value="1"/>
</dbReference>
<organism evidence="10 11">
    <name type="scientific">Deinandra increscens subsp. villosa</name>
    <dbReference type="NCBI Taxonomy" id="3103831"/>
    <lineage>
        <taxon>Eukaryota</taxon>
        <taxon>Viridiplantae</taxon>
        <taxon>Streptophyta</taxon>
        <taxon>Embryophyta</taxon>
        <taxon>Tracheophyta</taxon>
        <taxon>Spermatophyta</taxon>
        <taxon>Magnoliopsida</taxon>
        <taxon>eudicotyledons</taxon>
        <taxon>Gunneridae</taxon>
        <taxon>Pentapetalae</taxon>
        <taxon>asterids</taxon>
        <taxon>campanulids</taxon>
        <taxon>Asterales</taxon>
        <taxon>Asteraceae</taxon>
        <taxon>Asteroideae</taxon>
        <taxon>Heliantheae alliance</taxon>
        <taxon>Madieae</taxon>
        <taxon>Madiinae</taxon>
        <taxon>Deinandra</taxon>
    </lineage>
</organism>
<gene>
    <name evidence="10" type="ORF">SSX86_009188</name>
</gene>
<keyword evidence="5 6" id="KW-0472">Membrane</keyword>
<keyword evidence="11" id="KW-1185">Reference proteome</keyword>
<dbReference type="GO" id="GO:0016020">
    <property type="term" value="C:membrane"/>
    <property type="evidence" value="ECO:0007669"/>
    <property type="project" value="UniProtKB-SubCell"/>
</dbReference>
<keyword evidence="3 7" id="KW-0732">Signal</keyword>
<evidence type="ECO:0000256" key="6">
    <source>
        <dbReference type="SAM" id="Phobius"/>
    </source>
</evidence>
<evidence type="ECO:0000256" key="7">
    <source>
        <dbReference type="SAM" id="SignalP"/>
    </source>
</evidence>
<feature type="domain" description="CAND6/7 N-terminal" evidence="9">
    <location>
        <begin position="27"/>
        <end position="156"/>
    </location>
</feature>
<evidence type="ECO:0000259" key="9">
    <source>
        <dbReference type="Pfam" id="PF21904"/>
    </source>
</evidence>
<evidence type="ECO:0000256" key="2">
    <source>
        <dbReference type="ARBA" id="ARBA00022692"/>
    </source>
</evidence>
<evidence type="ECO:0000313" key="11">
    <source>
        <dbReference type="Proteomes" id="UP001408789"/>
    </source>
</evidence>
<dbReference type="GO" id="GO:0005794">
    <property type="term" value="C:Golgi apparatus"/>
    <property type="evidence" value="ECO:0007669"/>
    <property type="project" value="TreeGrafter"/>
</dbReference>
<dbReference type="InterPro" id="IPR054103">
    <property type="entry name" value="CAND6-7_N"/>
</dbReference>
<comment type="subcellular location">
    <subcellularLocation>
        <location evidence="1">Membrane</location>
        <topology evidence="1">Multi-pass membrane protein</topology>
    </subcellularLocation>
</comment>
<dbReference type="InterPro" id="IPR053937">
    <property type="entry name" value="GOST_TM"/>
</dbReference>
<dbReference type="PANTHER" id="PTHR21229:SF2">
    <property type="entry name" value="RE59932P"/>
    <property type="match status" value="1"/>
</dbReference>
<dbReference type="Pfam" id="PF21904">
    <property type="entry name" value="CAND6-7_N"/>
    <property type="match status" value="1"/>
</dbReference>
<sequence length="443" mass="51183">MRALTKAVTAILLLFFLFTAPSTAAIKSIKIRSDNRPVILFRKFGFTNTGNLSIAISNLSVTSTKSPYDPSRIGFFLLWDQTLIQRVLLEVEQNPDFCIVDSIFLSLLFTFRDIPAKHSSFNLSYPVTYPDEYTLLFANCNPQSFVTMDVRTELYNIYDETTKDYLSVGLTKLPSLYLIISLIYINFLAIWIRVCFKNRRSVHRIHLLMGALLTMQAVSMFCNAEERRHVKATGTPQGWDVTFYVFRFINSVLLFIVTVLIGAGWWYLKPFLQKKENIFLMIMIPFQVLSDVASIVMDETGPSSKDWATWNQVYMVNDAICRCAVLFPIVWSIRSLKESSKTDDKAGRNLSLFTQFFRLVVGYLWLPKICVFALESIVDYTNIWVFSATEEISTLLFYLVMFFMFRPVEEDHEYFVVDNESLNLKAIPTGMQTDEHEVQEGRY</sequence>
<evidence type="ECO:0000256" key="5">
    <source>
        <dbReference type="ARBA" id="ARBA00023136"/>
    </source>
</evidence>